<dbReference type="AlphaFoldDB" id="A0AAE0RLP8"/>
<gene>
    <name evidence="1" type="ORF">CHS0354_030065</name>
</gene>
<organism evidence="1 2">
    <name type="scientific">Potamilus streckersoni</name>
    <dbReference type="NCBI Taxonomy" id="2493646"/>
    <lineage>
        <taxon>Eukaryota</taxon>
        <taxon>Metazoa</taxon>
        <taxon>Spiralia</taxon>
        <taxon>Lophotrochozoa</taxon>
        <taxon>Mollusca</taxon>
        <taxon>Bivalvia</taxon>
        <taxon>Autobranchia</taxon>
        <taxon>Heteroconchia</taxon>
        <taxon>Palaeoheterodonta</taxon>
        <taxon>Unionida</taxon>
        <taxon>Unionoidea</taxon>
        <taxon>Unionidae</taxon>
        <taxon>Ambleminae</taxon>
        <taxon>Lampsilini</taxon>
        <taxon>Potamilus</taxon>
    </lineage>
</organism>
<dbReference type="Proteomes" id="UP001195483">
    <property type="component" value="Unassembled WGS sequence"/>
</dbReference>
<name>A0AAE0RLP8_9BIVA</name>
<proteinExistence type="predicted"/>
<sequence>MPSRLNTEQAFKINTRVVAANIRTGKKFLVIIVFYCCFLRDVQATSVKTKGTGRIPTISAYRAISVPSLRLLIQREHPPNSGVSFMFVDEDAVYDPQNGAFFDEAYDIVPIDMATKSLSILVPYGVSVKGVYFIFVFRRTPATLKDKLAADPTLPDVVGYTGVHIFSGEEQESGTVTLKSEKVLSTSSVYNLSGKTYRGSSEISDRAVLPDQTLFSAVKLLLRCRGLSPCFRTQLRQTEYQSAADAPDSMGDIKLTKSDLSSALSDLKDPGTFPVEITSAKDSKVKTLTFTYIPGNIWDWKDLQAMSLNLSREYTLKNDITLPNAETDGMTSEGFEPVGTSAEPFTGTFNGNGFKIKNFFVDRPTADNAGLFGYVKGAKIENGIIELPAGNRNVVSANKYAGTWAGQITDNTLIDRVGAGAVGGLVGIAKDSTVRGYFKAGTGTIIRSPSAVADSEFGKRRTGGLFFRSTVTGYFTAQDQTTQIYSDYNAGGLVGTAILGTVTGYSKVVVKAGRYGGGLVGESSSKTWGYTTALVSDVQKTSASASNFVGGAIGSYSAGRTLPVLCM</sequence>
<protein>
    <submittedName>
        <fullName evidence="1">Uncharacterized protein</fullName>
    </submittedName>
</protein>
<accession>A0AAE0RLP8</accession>
<reference evidence="1" key="1">
    <citation type="journal article" date="2021" name="Genome Biol. Evol.">
        <title>A High-Quality Reference Genome for a Parasitic Bivalve with Doubly Uniparental Inheritance (Bivalvia: Unionida).</title>
        <authorList>
            <person name="Smith C.H."/>
        </authorList>
    </citation>
    <scope>NUCLEOTIDE SEQUENCE</scope>
    <source>
        <strain evidence="1">CHS0354</strain>
    </source>
</reference>
<dbReference type="Gene3D" id="2.160.20.110">
    <property type="match status" value="1"/>
</dbReference>
<reference evidence="1" key="2">
    <citation type="journal article" date="2021" name="Genome Biol. Evol.">
        <title>Developing a high-quality reference genome for a parasitic bivalve with doubly uniparental inheritance (Bivalvia: Unionida).</title>
        <authorList>
            <person name="Smith C.H."/>
        </authorList>
    </citation>
    <scope>NUCLEOTIDE SEQUENCE</scope>
    <source>
        <strain evidence="1">CHS0354</strain>
        <tissue evidence="1">Mantle</tissue>
    </source>
</reference>
<evidence type="ECO:0000313" key="1">
    <source>
        <dbReference type="EMBL" id="KAK3575733.1"/>
    </source>
</evidence>
<reference evidence="1" key="3">
    <citation type="submission" date="2023-05" db="EMBL/GenBank/DDBJ databases">
        <authorList>
            <person name="Smith C.H."/>
        </authorList>
    </citation>
    <scope>NUCLEOTIDE SEQUENCE</scope>
    <source>
        <strain evidence="1">CHS0354</strain>
        <tissue evidence="1">Mantle</tissue>
    </source>
</reference>
<dbReference type="EMBL" id="JAEAOA010001795">
    <property type="protein sequence ID" value="KAK3575733.1"/>
    <property type="molecule type" value="Genomic_DNA"/>
</dbReference>
<evidence type="ECO:0000313" key="2">
    <source>
        <dbReference type="Proteomes" id="UP001195483"/>
    </source>
</evidence>
<comment type="caution">
    <text evidence="1">The sequence shown here is derived from an EMBL/GenBank/DDBJ whole genome shotgun (WGS) entry which is preliminary data.</text>
</comment>
<keyword evidence="2" id="KW-1185">Reference proteome</keyword>